<dbReference type="eggNOG" id="ENOG5032W2P">
    <property type="taxonomic scope" value="Bacteria"/>
</dbReference>
<dbReference type="InterPro" id="IPR007793">
    <property type="entry name" value="DivIVA_fam"/>
</dbReference>
<dbReference type="AlphaFoldDB" id="F1TGY3"/>
<evidence type="ECO:0000256" key="1">
    <source>
        <dbReference type="SAM" id="Coils"/>
    </source>
</evidence>
<dbReference type="Pfam" id="PF05103">
    <property type="entry name" value="DivIVA"/>
    <property type="match status" value="1"/>
</dbReference>
<dbReference type="RefSeq" id="WP_004621573.1">
    <property type="nucleotide sequence ID" value="NZ_ACXX02000015.1"/>
</dbReference>
<evidence type="ECO:0000313" key="2">
    <source>
        <dbReference type="EMBL" id="EGD46223.1"/>
    </source>
</evidence>
<dbReference type="Proteomes" id="UP000003860">
    <property type="component" value="Unassembled WGS sequence"/>
</dbReference>
<organism evidence="2 3">
    <name type="scientific">Ruminiclostridium papyrosolvens DSM 2782</name>
    <dbReference type="NCBI Taxonomy" id="588581"/>
    <lineage>
        <taxon>Bacteria</taxon>
        <taxon>Bacillati</taxon>
        <taxon>Bacillota</taxon>
        <taxon>Clostridia</taxon>
        <taxon>Eubacteriales</taxon>
        <taxon>Oscillospiraceae</taxon>
        <taxon>Ruminiclostridium</taxon>
    </lineage>
</organism>
<dbReference type="EMBL" id="ACXX02000015">
    <property type="protein sequence ID" value="EGD46223.1"/>
    <property type="molecule type" value="Genomic_DNA"/>
</dbReference>
<evidence type="ECO:0008006" key="4">
    <source>
        <dbReference type="Google" id="ProtNLM"/>
    </source>
</evidence>
<sequence>MSGEKIFSTSFFGYNKKDVNSYLEKINKEYEDKLKVKEREIVDIKTQYRDMKNKYDEISKSLSEIKENRERVANALITAQEQAQNIIEEAKKKAVDEKKKLEQQVEKEKEKLVDIKQELKVLKVEVVGTLKKYEGQLSDFIKEEKT</sequence>
<gene>
    <name evidence="2" type="ORF">Cpap_0834</name>
</gene>
<dbReference type="OrthoDB" id="1739658at2"/>
<reference evidence="2" key="1">
    <citation type="submission" date="2009-07" db="EMBL/GenBank/DDBJ databases">
        <authorList>
            <consortium name="US DOE Joint Genome Institute (JGI-PGF)"/>
            <person name="Lucas S."/>
            <person name="Copeland A."/>
            <person name="Lapidus A."/>
            <person name="Glavina del Rio T."/>
            <person name="Tice H."/>
            <person name="Bruce D."/>
            <person name="Goodwin L."/>
            <person name="Pitluck S."/>
            <person name="Larimer F."/>
            <person name="Land M.L."/>
            <person name="Mouttaki H."/>
            <person name="He Z."/>
            <person name="Zhou J."/>
            <person name="Hemme C.L."/>
        </authorList>
    </citation>
    <scope>NUCLEOTIDE SEQUENCE</scope>
    <source>
        <strain evidence="2">DSM 2782</strain>
    </source>
</reference>
<keyword evidence="1" id="KW-0175">Coiled coil</keyword>
<protein>
    <recommendedName>
        <fullName evidence="4">DivIVA family protein</fullName>
    </recommendedName>
</protein>
<feature type="coiled-coil region" evidence="1">
    <location>
        <begin position="20"/>
        <end position="125"/>
    </location>
</feature>
<name>F1TGY3_9FIRM</name>
<keyword evidence="3" id="KW-1185">Reference proteome</keyword>
<reference evidence="2" key="2">
    <citation type="submission" date="2011-01" db="EMBL/GenBank/DDBJ databases">
        <title>The Non-contiguous Finished genome of Clostridium papyrosolvens.</title>
        <authorList>
            <person name="Lucas S."/>
            <person name="Copeland A."/>
            <person name="Lapidus A."/>
            <person name="Cheng J.-F."/>
            <person name="Goodwin L."/>
            <person name="Pitluck S."/>
            <person name="Misra M."/>
            <person name="Chertkov O."/>
            <person name="Detter J.C."/>
            <person name="Han C."/>
            <person name="Tapia R."/>
            <person name="Land M."/>
            <person name="Hauser L."/>
            <person name="Kyrpides N."/>
            <person name="Ivanova N."/>
            <person name="Pagani I."/>
            <person name="Mouttaki H."/>
            <person name="He Z."/>
            <person name="Zhou J."/>
            <person name="Hemme C.L."/>
            <person name="Woyke T."/>
        </authorList>
    </citation>
    <scope>NUCLEOTIDE SEQUENCE [LARGE SCALE GENOMIC DNA]</scope>
    <source>
        <strain evidence="2">DSM 2782</strain>
    </source>
</reference>
<evidence type="ECO:0000313" key="3">
    <source>
        <dbReference type="Proteomes" id="UP000003860"/>
    </source>
</evidence>
<comment type="caution">
    <text evidence="2">The sequence shown here is derived from an EMBL/GenBank/DDBJ whole genome shotgun (WGS) entry which is preliminary data.</text>
</comment>
<accession>F1TGY3</accession>
<proteinExistence type="predicted"/>